<protein>
    <submittedName>
        <fullName evidence="1">Uncharacterized protein</fullName>
    </submittedName>
</protein>
<reference evidence="1" key="1">
    <citation type="submission" date="2021-03" db="EMBL/GenBank/DDBJ databases">
        <title>Chromosome level genome of the anhydrobiotic midge Polypedilum vanderplanki.</title>
        <authorList>
            <person name="Yoshida Y."/>
            <person name="Kikawada T."/>
            <person name="Gusev O."/>
        </authorList>
    </citation>
    <scope>NUCLEOTIDE SEQUENCE</scope>
    <source>
        <strain evidence="1">NIAS01</strain>
        <tissue evidence="1">Whole body or cell culture</tissue>
    </source>
</reference>
<gene>
    <name evidence="1" type="ORF">PVAND_017320</name>
</gene>
<dbReference type="EMBL" id="JADBJN010000004">
    <property type="protein sequence ID" value="KAG5669433.1"/>
    <property type="molecule type" value="Genomic_DNA"/>
</dbReference>
<sequence>MENNLDFGEFYRCNNEMVLSFHYSFPPKAKILAVIGRQLPSKNNSYVEEFFSIEKYIAMLPLELSNFFPNLVKIYIERGDMAEIHQVHLRNILIFAPNNSGS</sequence>
<organism evidence="1 2">
    <name type="scientific">Polypedilum vanderplanki</name>
    <name type="common">Sleeping chironomid midge</name>
    <dbReference type="NCBI Taxonomy" id="319348"/>
    <lineage>
        <taxon>Eukaryota</taxon>
        <taxon>Metazoa</taxon>
        <taxon>Ecdysozoa</taxon>
        <taxon>Arthropoda</taxon>
        <taxon>Hexapoda</taxon>
        <taxon>Insecta</taxon>
        <taxon>Pterygota</taxon>
        <taxon>Neoptera</taxon>
        <taxon>Endopterygota</taxon>
        <taxon>Diptera</taxon>
        <taxon>Nematocera</taxon>
        <taxon>Chironomoidea</taxon>
        <taxon>Chironomidae</taxon>
        <taxon>Chironominae</taxon>
        <taxon>Polypedilum</taxon>
        <taxon>Polypedilum</taxon>
    </lineage>
</organism>
<evidence type="ECO:0000313" key="1">
    <source>
        <dbReference type="EMBL" id="KAG5669433.1"/>
    </source>
</evidence>
<dbReference type="AlphaFoldDB" id="A0A9J6BHR4"/>
<accession>A0A9J6BHR4</accession>
<proteinExistence type="predicted"/>
<evidence type="ECO:0000313" key="2">
    <source>
        <dbReference type="Proteomes" id="UP001107558"/>
    </source>
</evidence>
<name>A0A9J6BHR4_POLVA</name>
<comment type="caution">
    <text evidence="1">The sequence shown here is derived from an EMBL/GenBank/DDBJ whole genome shotgun (WGS) entry which is preliminary data.</text>
</comment>
<dbReference type="Proteomes" id="UP001107558">
    <property type="component" value="Chromosome 4"/>
</dbReference>
<keyword evidence="2" id="KW-1185">Reference proteome</keyword>